<evidence type="ECO:0000313" key="3">
    <source>
        <dbReference type="EMBL" id="KAJ7641531.1"/>
    </source>
</evidence>
<dbReference type="Pfam" id="PF20151">
    <property type="entry name" value="DUF6533"/>
    <property type="match status" value="1"/>
</dbReference>
<organism evidence="3 4">
    <name type="scientific">Roridomyces roridus</name>
    <dbReference type="NCBI Taxonomy" id="1738132"/>
    <lineage>
        <taxon>Eukaryota</taxon>
        <taxon>Fungi</taxon>
        <taxon>Dikarya</taxon>
        <taxon>Basidiomycota</taxon>
        <taxon>Agaricomycotina</taxon>
        <taxon>Agaricomycetes</taxon>
        <taxon>Agaricomycetidae</taxon>
        <taxon>Agaricales</taxon>
        <taxon>Marasmiineae</taxon>
        <taxon>Mycenaceae</taxon>
        <taxon>Roridomyces</taxon>
    </lineage>
</organism>
<evidence type="ECO:0000313" key="4">
    <source>
        <dbReference type="Proteomes" id="UP001221142"/>
    </source>
</evidence>
<keyword evidence="1" id="KW-0472">Membrane</keyword>
<feature type="transmembrane region" description="Helical" evidence="1">
    <location>
        <begin position="12"/>
        <end position="35"/>
    </location>
</feature>
<reference evidence="3" key="1">
    <citation type="submission" date="2023-03" db="EMBL/GenBank/DDBJ databases">
        <title>Massive genome expansion in bonnet fungi (Mycena s.s.) driven by repeated elements and novel gene families across ecological guilds.</title>
        <authorList>
            <consortium name="Lawrence Berkeley National Laboratory"/>
            <person name="Harder C.B."/>
            <person name="Miyauchi S."/>
            <person name="Viragh M."/>
            <person name="Kuo A."/>
            <person name="Thoen E."/>
            <person name="Andreopoulos B."/>
            <person name="Lu D."/>
            <person name="Skrede I."/>
            <person name="Drula E."/>
            <person name="Henrissat B."/>
            <person name="Morin E."/>
            <person name="Kohler A."/>
            <person name="Barry K."/>
            <person name="LaButti K."/>
            <person name="Morin E."/>
            <person name="Salamov A."/>
            <person name="Lipzen A."/>
            <person name="Mereny Z."/>
            <person name="Hegedus B."/>
            <person name="Baldrian P."/>
            <person name="Stursova M."/>
            <person name="Weitz H."/>
            <person name="Taylor A."/>
            <person name="Grigoriev I.V."/>
            <person name="Nagy L.G."/>
            <person name="Martin F."/>
            <person name="Kauserud H."/>
        </authorList>
    </citation>
    <scope>NUCLEOTIDE SEQUENCE</scope>
    <source>
        <strain evidence="3">9284</strain>
    </source>
</reference>
<keyword evidence="4" id="KW-1185">Reference proteome</keyword>
<dbReference type="InterPro" id="IPR045340">
    <property type="entry name" value="DUF6533"/>
</dbReference>
<keyword evidence="1" id="KW-1133">Transmembrane helix</keyword>
<sequence length="86" mass="9580">MSSPSQDILDVLQVFSGLRYFSVVPFVVVVFDHVLTLPDEVETIWANPNAKWTSKVVFFVNRYPPLAVLAVLVYIFSGTSSELTTA</sequence>
<comment type="caution">
    <text evidence="3">The sequence shown here is derived from an EMBL/GenBank/DDBJ whole genome shotgun (WGS) entry which is preliminary data.</text>
</comment>
<name>A0AAD7C813_9AGAR</name>
<gene>
    <name evidence="3" type="ORF">FB45DRAFT_1054027</name>
</gene>
<feature type="non-terminal residue" evidence="3">
    <location>
        <position position="1"/>
    </location>
</feature>
<evidence type="ECO:0000259" key="2">
    <source>
        <dbReference type="Pfam" id="PF20151"/>
    </source>
</evidence>
<keyword evidence="1" id="KW-0812">Transmembrane</keyword>
<dbReference type="AlphaFoldDB" id="A0AAD7C813"/>
<proteinExistence type="predicted"/>
<feature type="domain" description="DUF6533" evidence="2">
    <location>
        <begin position="20"/>
        <end position="66"/>
    </location>
</feature>
<feature type="transmembrane region" description="Helical" evidence="1">
    <location>
        <begin position="56"/>
        <end position="76"/>
    </location>
</feature>
<dbReference type="Proteomes" id="UP001221142">
    <property type="component" value="Unassembled WGS sequence"/>
</dbReference>
<dbReference type="EMBL" id="JARKIF010000004">
    <property type="protein sequence ID" value="KAJ7641531.1"/>
    <property type="molecule type" value="Genomic_DNA"/>
</dbReference>
<evidence type="ECO:0000256" key="1">
    <source>
        <dbReference type="SAM" id="Phobius"/>
    </source>
</evidence>
<accession>A0AAD7C813</accession>
<protein>
    <recommendedName>
        <fullName evidence="2">DUF6533 domain-containing protein</fullName>
    </recommendedName>
</protein>